<protein>
    <recommendedName>
        <fullName evidence="2">Retrovirus-related Pol polyprotein from transposon TNT 1-94</fullName>
    </recommendedName>
</protein>
<sequence length="314" mass="34916">AVEASMSSYVLLFEDYQHGILGLVNLTWEGSRGTWGVWDRFGEWIWYGSGVEFRDIAQLVPVVLFSASAPSSFSSKNKGLIAESHDWDEEEVSSDDEKTKVKALMALTDEERISVGKESARNGEWTKITIKDIHILLEIKDNDDGKSFLDYRCIDLNYVEKQRNNLSSKHRNLVQELNACKEQLLCINEQIPTQKKKILGIGQLTEDTSSCGSKDSVFVKSLADNSDIFITSSNLHKSYEVEDSTLLNHDTDEVPSNKSQINTTDPLAVVSDSPAPDYNPADESLLCSTHLLPLKKLDGAEPGSGLKTVKSILK</sequence>
<dbReference type="AlphaFoldDB" id="A0A6L2NLR2"/>
<dbReference type="EMBL" id="BKCJ010009496">
    <property type="protein sequence ID" value="GEU87231.1"/>
    <property type="molecule type" value="Genomic_DNA"/>
</dbReference>
<evidence type="ECO:0000313" key="1">
    <source>
        <dbReference type="EMBL" id="GEU87231.1"/>
    </source>
</evidence>
<evidence type="ECO:0008006" key="2">
    <source>
        <dbReference type="Google" id="ProtNLM"/>
    </source>
</evidence>
<reference evidence="1" key="1">
    <citation type="journal article" date="2019" name="Sci. Rep.">
        <title>Draft genome of Tanacetum cinerariifolium, the natural source of mosquito coil.</title>
        <authorList>
            <person name="Yamashiro T."/>
            <person name="Shiraishi A."/>
            <person name="Satake H."/>
            <person name="Nakayama K."/>
        </authorList>
    </citation>
    <scope>NUCLEOTIDE SEQUENCE</scope>
</reference>
<gene>
    <name evidence="1" type="ORF">Tci_059209</name>
</gene>
<name>A0A6L2NLR2_TANCI</name>
<feature type="non-terminal residue" evidence="1">
    <location>
        <position position="1"/>
    </location>
</feature>
<comment type="caution">
    <text evidence="1">The sequence shown here is derived from an EMBL/GenBank/DDBJ whole genome shotgun (WGS) entry which is preliminary data.</text>
</comment>
<accession>A0A6L2NLR2</accession>
<proteinExistence type="predicted"/>
<organism evidence="1">
    <name type="scientific">Tanacetum cinerariifolium</name>
    <name type="common">Dalmatian daisy</name>
    <name type="synonym">Chrysanthemum cinerariifolium</name>
    <dbReference type="NCBI Taxonomy" id="118510"/>
    <lineage>
        <taxon>Eukaryota</taxon>
        <taxon>Viridiplantae</taxon>
        <taxon>Streptophyta</taxon>
        <taxon>Embryophyta</taxon>
        <taxon>Tracheophyta</taxon>
        <taxon>Spermatophyta</taxon>
        <taxon>Magnoliopsida</taxon>
        <taxon>eudicotyledons</taxon>
        <taxon>Gunneridae</taxon>
        <taxon>Pentapetalae</taxon>
        <taxon>asterids</taxon>
        <taxon>campanulids</taxon>
        <taxon>Asterales</taxon>
        <taxon>Asteraceae</taxon>
        <taxon>Asteroideae</taxon>
        <taxon>Anthemideae</taxon>
        <taxon>Anthemidinae</taxon>
        <taxon>Tanacetum</taxon>
    </lineage>
</organism>